<sequence length="209" mass="22184">MRIAIFPERDTPAALRAQALALQAQAWPPPTPADVSPAGEPGATGLAGADGSDADGDWHDPALDPVTMLLLDGGDRVLASLDVLSKSITHEGRGYHARGLSRVVTDTAYRGRGHGRRLVEHARDEISLSGADLGIFTCDRDLQGFYESAGWQLVPGAVLVGGTPDDPFPSDRFDKVTMAGFFSPTARRNAASFTGARIALHSGLIDRLW</sequence>
<feature type="region of interest" description="Disordered" evidence="1">
    <location>
        <begin position="27"/>
        <end position="54"/>
    </location>
</feature>
<dbReference type="InterPro" id="IPR016181">
    <property type="entry name" value="Acyl_CoA_acyltransferase"/>
</dbReference>
<dbReference type="Proteomes" id="UP000630887">
    <property type="component" value="Unassembled WGS sequence"/>
</dbReference>
<evidence type="ECO:0008006" key="4">
    <source>
        <dbReference type="Google" id="ProtNLM"/>
    </source>
</evidence>
<dbReference type="CDD" id="cd04301">
    <property type="entry name" value="NAT_SF"/>
    <property type="match status" value="1"/>
</dbReference>
<organism evidence="2 3">
    <name type="scientific">Catellatospora coxensis</name>
    <dbReference type="NCBI Taxonomy" id="310354"/>
    <lineage>
        <taxon>Bacteria</taxon>
        <taxon>Bacillati</taxon>
        <taxon>Actinomycetota</taxon>
        <taxon>Actinomycetes</taxon>
        <taxon>Micromonosporales</taxon>
        <taxon>Micromonosporaceae</taxon>
        <taxon>Catellatospora</taxon>
    </lineage>
</organism>
<gene>
    <name evidence="2" type="ORF">Cco03nite_81250</name>
</gene>
<evidence type="ECO:0000256" key="1">
    <source>
        <dbReference type="SAM" id="MobiDB-lite"/>
    </source>
</evidence>
<dbReference type="Gene3D" id="3.40.630.30">
    <property type="match status" value="1"/>
</dbReference>
<keyword evidence="3" id="KW-1185">Reference proteome</keyword>
<accession>A0A8J3LB83</accession>
<dbReference type="Pfam" id="PF13527">
    <property type="entry name" value="Acetyltransf_9"/>
    <property type="match status" value="1"/>
</dbReference>
<comment type="caution">
    <text evidence="2">The sequence shown here is derived from an EMBL/GenBank/DDBJ whole genome shotgun (WGS) entry which is preliminary data.</text>
</comment>
<dbReference type="SUPFAM" id="SSF55729">
    <property type="entry name" value="Acyl-CoA N-acyltransferases (Nat)"/>
    <property type="match status" value="1"/>
</dbReference>
<evidence type="ECO:0000313" key="2">
    <source>
        <dbReference type="EMBL" id="GIG11425.1"/>
    </source>
</evidence>
<name>A0A8J3LB83_9ACTN</name>
<evidence type="ECO:0000313" key="3">
    <source>
        <dbReference type="Proteomes" id="UP000630887"/>
    </source>
</evidence>
<proteinExistence type="predicted"/>
<protein>
    <recommendedName>
        <fullName evidence="4">Acetyltransferase (GNAT) family protein</fullName>
    </recommendedName>
</protein>
<dbReference type="AlphaFoldDB" id="A0A8J3LB83"/>
<dbReference type="RefSeq" id="WP_203699374.1">
    <property type="nucleotide sequence ID" value="NZ_BAAALC010000081.1"/>
</dbReference>
<reference evidence="2 3" key="1">
    <citation type="submission" date="2021-01" db="EMBL/GenBank/DDBJ databases">
        <title>Whole genome shotgun sequence of Catellatospora coxensis NBRC 107359.</title>
        <authorList>
            <person name="Komaki H."/>
            <person name="Tamura T."/>
        </authorList>
    </citation>
    <scope>NUCLEOTIDE SEQUENCE [LARGE SCALE GENOMIC DNA]</scope>
    <source>
        <strain evidence="2 3">NBRC 107359</strain>
    </source>
</reference>
<dbReference type="EMBL" id="BONI01000136">
    <property type="protein sequence ID" value="GIG11425.1"/>
    <property type="molecule type" value="Genomic_DNA"/>
</dbReference>